<reference evidence="3" key="1">
    <citation type="journal article" date="2016" name="Nature">
        <title>Redefining the invertebrate RNA virosphere.</title>
        <authorList>
            <person name="Shi M."/>
            <person name="Lin X.D."/>
            <person name="Tian J.H."/>
            <person name="Chen L.J."/>
            <person name="Chen X."/>
            <person name="Li C.X."/>
            <person name="Qin X.C."/>
            <person name="Li J."/>
            <person name="Cao J.P."/>
            <person name="Eden J.S."/>
            <person name="Buchmann J."/>
            <person name="Wang W."/>
            <person name="Xu J."/>
            <person name="Holmes E.C."/>
            <person name="Zhang Y.Z."/>
        </authorList>
    </citation>
    <scope>NUCLEOTIDE SEQUENCE</scope>
    <source>
        <strain evidence="3">WGML144712</strain>
    </source>
</reference>
<sequence>MSQTHRSASSTHVTQLINYPITKATNIEIKYKHGFTDVVDTVTLSFKPSFGKAHFTNAVRQEVRNAFSALVIKPGRSSKIQSLNDIPEIAYEHNYQQINTITVKKFQDTLEQIPLFSQAYAERITKAIGANTLHLFDLGLVTQVIEGDEGFSEFDFLFKDYAQFVREADHDTEFLERLIENKKKRGGDFLTLADPITSFVINHPVTEKRTYTTWTTSNNISAIEKHRSKYQAFHYNGFGPVHFKSFEKEEELERYVINKIHESWVEYGKRASSPPGPDDRITEGVGIFGKCSQRIKVLRLLAFLPPFEEWARSQRDFIDQIESLSTDDLIARYRSYKTIFNMKEDTTFFIAANEDLPILETQSIYDGIRWEMIPNGRISQAAVASNAQFPRDDLRINGLPTVGPKKEMFVASKTRGSNVNVFDSIQGEYKIKNFNGVLSTIGNNTSGKYPTIEDDIKTYPIVEANQASFYINQNYSPTSLFSRQRNVIAEQILNRDIAGTLPLRHRVFLQSLLFREKISVVGNVLLPPSKSASRRNVNNSTFKLAAMFSRFLNFISDNATDEAFTATLGKSLKVRVLGAITEPLISIINDCGPSFSALGLGEEAQGLHVRAMIETTTLNLACNLIISDIDQKSVEEDTYPETVLEQYSMARDHLRRYLSWGQYIIMKLNSPSPGFINSLVDDTDLKNKKFYIWRTNNQNPSTTEAFLFVTPDENEGTDGYKFTFQDPALNASYDMMKRVTVVEPAKHYTLNTLPSRANLAVSQERNFVSIDVKEQDVNEAVSYLMHYCEDIKLSKNGSGKSTYTMSGPITNRRTAISYRLGENMFLQLTKRQKFSTDQLSLMRPQNQTPSIRQFNVVPVQTYVTMYQRHGVMQWAMKHADQPQAIAIVGNRDMTGITTLLSPDVKIISIDKYILPTYGSYGITIYDEYLDWENPNLPNDDYIAVFVTNVTFAPQDDRQDHITFDIQVKRIIDLLQSLQKRITDKKNKKIYLAMNFLHEAVMKSVATIQDLLEIGLDVIFDKTRNRYSIQVGTYGRVELLNDTDYAKISGYLPKDTILEKTVPIPDMQQYNLSNGFQYNIDASPELMVWCHVPWTVFCSFG</sequence>
<feature type="domain" description="Reovirus VP3 protein Methyltransferase" evidence="2">
    <location>
        <begin position="885"/>
        <end position="1042"/>
    </location>
</feature>
<dbReference type="InterPro" id="IPR048607">
    <property type="entry name" value="Reov_VP3_MTase1"/>
</dbReference>
<evidence type="ECO:0000313" key="3">
    <source>
        <dbReference type="EMBL" id="APG79194.1"/>
    </source>
</evidence>
<dbReference type="Pfam" id="PF20832">
    <property type="entry name" value="Reov_VP3_MTase2"/>
    <property type="match status" value="1"/>
</dbReference>
<protein>
    <submittedName>
        <fullName evidence="3">Uncharacterized protein</fullName>
    </submittedName>
</protein>
<proteinExistence type="predicted"/>
<dbReference type="InterPro" id="IPR048606">
    <property type="entry name" value="Reov_VP3_MTase2"/>
</dbReference>
<dbReference type="Pfam" id="PF20831">
    <property type="entry name" value="Reov_VP3_MTase1"/>
    <property type="match status" value="1"/>
</dbReference>
<name>A0A1L3KP96_9VIRU</name>
<feature type="domain" description="Reovirus VP3 protein Methyltransferase" evidence="1">
    <location>
        <begin position="505"/>
        <end position="708"/>
    </location>
</feature>
<organism evidence="3">
    <name type="scientific">Hubei reo-like virus 4</name>
    <dbReference type="NCBI Taxonomy" id="1923179"/>
    <lineage>
        <taxon>Viruses</taxon>
        <taxon>Riboviria</taxon>
    </lineage>
</organism>
<dbReference type="EMBL" id="KX884714">
    <property type="protein sequence ID" value="APG79194.1"/>
    <property type="molecule type" value="Genomic_RNA"/>
</dbReference>
<accession>A0A1L3KP96</accession>
<evidence type="ECO:0000259" key="1">
    <source>
        <dbReference type="Pfam" id="PF20831"/>
    </source>
</evidence>
<evidence type="ECO:0000259" key="2">
    <source>
        <dbReference type="Pfam" id="PF20832"/>
    </source>
</evidence>